<feature type="transmembrane region" description="Helical" evidence="8">
    <location>
        <begin position="426"/>
        <end position="449"/>
    </location>
</feature>
<accession>A0A084FW19</accession>
<dbReference type="InterPro" id="IPR055459">
    <property type="entry name" value="OST48_MD"/>
</dbReference>
<dbReference type="VEuPathDB" id="FungiDB:SAPIO_CDS9957"/>
<comment type="caution">
    <text evidence="11">The sequence shown here is derived from an EMBL/GenBank/DDBJ whole genome shotgun (WGS) entry which is preliminary data.</text>
</comment>
<proteinExistence type="inferred from homology"/>
<dbReference type="EMBL" id="JOWA01000154">
    <property type="protein sequence ID" value="KEZ39281.1"/>
    <property type="molecule type" value="Genomic_DNA"/>
</dbReference>
<evidence type="ECO:0000256" key="6">
    <source>
        <dbReference type="ARBA" id="ARBA00022989"/>
    </source>
</evidence>
<dbReference type="Proteomes" id="UP000028545">
    <property type="component" value="Unassembled WGS sequence"/>
</dbReference>
<comment type="subunit">
    <text evidence="8">Component of the oligosaccharyltransferase (OST) complex.</text>
</comment>
<keyword evidence="12" id="KW-1185">Reference proteome</keyword>
<evidence type="ECO:0000256" key="1">
    <source>
        <dbReference type="ARBA" id="ARBA00004479"/>
    </source>
</evidence>
<dbReference type="Pfam" id="PF03345">
    <property type="entry name" value="OST48_N"/>
    <property type="match status" value="1"/>
</dbReference>
<reference evidence="11 12" key="1">
    <citation type="journal article" date="2014" name="Genome Announc.">
        <title>Draft genome sequence of the pathogenic fungus Scedosporium apiospermum.</title>
        <authorList>
            <person name="Vandeputte P."/>
            <person name="Ghamrawi S."/>
            <person name="Rechenmann M."/>
            <person name="Iltis A."/>
            <person name="Giraud S."/>
            <person name="Fleury M."/>
            <person name="Thornton C."/>
            <person name="Delhaes L."/>
            <person name="Meyer W."/>
            <person name="Papon N."/>
            <person name="Bouchara J.P."/>
        </authorList>
    </citation>
    <scope>NUCLEOTIDE SEQUENCE [LARGE SCALE GENOMIC DNA]</scope>
    <source>
        <strain evidence="11 12">IHEM 14462</strain>
    </source>
</reference>
<keyword evidence="5 8" id="KW-0256">Endoplasmic reticulum</keyword>
<evidence type="ECO:0000259" key="10">
    <source>
        <dbReference type="Pfam" id="PF23358"/>
    </source>
</evidence>
<dbReference type="Pfam" id="PF23358">
    <property type="entry name" value="OST48_MD"/>
    <property type="match status" value="1"/>
</dbReference>
<evidence type="ECO:0000256" key="8">
    <source>
        <dbReference type="RuleBase" id="RU361142"/>
    </source>
</evidence>
<comment type="subcellular location">
    <subcellularLocation>
        <location evidence="8">Endoplasmic reticulum membrane</location>
        <topology evidence="8">Single-pass type I membrane protein</topology>
    </subcellularLocation>
    <subcellularLocation>
        <location evidence="1">Membrane</location>
        <topology evidence="1">Single-pass type I membrane protein</topology>
    </subcellularLocation>
</comment>
<comment type="function">
    <text evidence="8">Subunit of the oligosaccharyl transferase (OST) complex that catalyzes the initial transfer of a defined glycan (Glc(3)Man(9)GlcNAc(2) in eukaryotes) from the lipid carrier dolichol-pyrophosphate to an asparagine residue within an Asn-X-Ser/Thr consensus motif in nascent polypeptide chains, the first step in protein N-glycosylation. N-glycosylation occurs cotranslationally and the complex associates with the Sec61 complex at the channel-forming translocon complex that mediates protein translocation across the endoplasmic reticulum (ER).</text>
</comment>
<evidence type="ECO:0000256" key="3">
    <source>
        <dbReference type="ARBA" id="ARBA00008743"/>
    </source>
</evidence>
<dbReference type="GO" id="GO:0018279">
    <property type="term" value="P:protein N-linked glycosylation via asparagine"/>
    <property type="evidence" value="ECO:0007669"/>
    <property type="project" value="UniProtKB-UniRule"/>
</dbReference>
<dbReference type="GeneID" id="27729029"/>
<dbReference type="KEGG" id="sapo:SAPIO_CDS9957"/>
<keyword evidence="6 8" id="KW-1133">Transmembrane helix</keyword>
<dbReference type="GO" id="GO:0008250">
    <property type="term" value="C:oligosaccharyltransferase complex"/>
    <property type="evidence" value="ECO:0007669"/>
    <property type="project" value="TreeGrafter"/>
</dbReference>
<dbReference type="HOGENOM" id="CLU_031804_1_0_1"/>
<feature type="domain" description="OST48 middle" evidence="10">
    <location>
        <begin position="310"/>
        <end position="451"/>
    </location>
</feature>
<evidence type="ECO:0000256" key="5">
    <source>
        <dbReference type="ARBA" id="ARBA00022824"/>
    </source>
</evidence>
<feature type="signal peptide" evidence="8">
    <location>
        <begin position="1"/>
        <end position="18"/>
    </location>
</feature>
<dbReference type="UniPathway" id="UPA00378"/>
<keyword evidence="7 8" id="KW-0472">Membrane</keyword>
<dbReference type="PANTHER" id="PTHR10830">
    <property type="entry name" value="DOLICHYL-DIPHOSPHOOLIGOSACCHARIDE--PROTEIN GLYCOSYLTRANSFERASE 48 KDA SUBUNIT"/>
    <property type="match status" value="1"/>
</dbReference>
<feature type="domain" description="OST48 N-terminal" evidence="9">
    <location>
        <begin position="25"/>
        <end position="287"/>
    </location>
</feature>
<feature type="chain" id="PRO_5005106064" description="Dolichyl-diphosphooligosaccharide--protein glycosyltransferase subunit WBP1" evidence="8">
    <location>
        <begin position="19"/>
        <end position="463"/>
    </location>
</feature>
<name>A0A084FW19_PSEDA</name>
<evidence type="ECO:0000313" key="11">
    <source>
        <dbReference type="EMBL" id="KEZ39281.1"/>
    </source>
</evidence>
<dbReference type="InterPro" id="IPR005013">
    <property type="entry name" value="DDOST_48_kDa_subunit"/>
</dbReference>
<dbReference type="PANTHER" id="PTHR10830:SF0">
    <property type="entry name" value="DOLICHYL-DIPHOSPHOOLIGOSACCHARIDE--PROTEIN GLYCOSYLTRANSFERASE 48 KDA SUBUNIT"/>
    <property type="match status" value="1"/>
</dbReference>
<sequence length="463" mass="51323">MKSVFTFLVLLLVAVVQAVSSTGSRLLVILNDVDEKNDYSKFFGDLTKRGFEITYETPKSESLSLIHLGERTYDHVLVLPTKVKALGPNLTPNILVDFMNAHGNILVALSSETTISSSITALLAELDIAVPAERTGLVVDHFNYDAASASEKHDVLLLAPPAPLRPGVQTYFTPAETISELIAFPRGVGHTLGQGPLLNPVLRAPSTAYSYDPKEQADGVDPQDLFAVGAQLGLVSTMQSRNSARFAIVGSAEMLTDKWFDAKVKKIGDKEVATWNREFAKRVSGWTFQEIGVLRVNSIEHRLNEAGATETNPKGYRIKNDVTYTISLSEYSWNKWTPYLVPDGDELQLEFTMLSPFHRLNLSRAKITGQACTYSVAFKLPDQHGIFNFMVNYKRPFLTNIEEKNTVPVRHMAHNEWVRPFDIPAAWPWIGGIGATVVGFVAFSALFLYSKPTDLKGETKKKQ</sequence>
<organism evidence="11 12">
    <name type="scientific">Pseudallescheria apiosperma</name>
    <name type="common">Scedosporium apiospermum</name>
    <dbReference type="NCBI Taxonomy" id="563466"/>
    <lineage>
        <taxon>Eukaryota</taxon>
        <taxon>Fungi</taxon>
        <taxon>Dikarya</taxon>
        <taxon>Ascomycota</taxon>
        <taxon>Pezizomycotina</taxon>
        <taxon>Sordariomycetes</taxon>
        <taxon>Hypocreomycetidae</taxon>
        <taxon>Microascales</taxon>
        <taxon>Microascaceae</taxon>
        <taxon>Scedosporium</taxon>
    </lineage>
</organism>
<evidence type="ECO:0000256" key="4">
    <source>
        <dbReference type="ARBA" id="ARBA00022692"/>
    </source>
</evidence>
<dbReference type="OMA" id="AHDEYPR"/>
<evidence type="ECO:0000256" key="7">
    <source>
        <dbReference type="ARBA" id="ARBA00023136"/>
    </source>
</evidence>
<evidence type="ECO:0000259" key="9">
    <source>
        <dbReference type="Pfam" id="PF03345"/>
    </source>
</evidence>
<dbReference type="InterPro" id="IPR055457">
    <property type="entry name" value="OST48_N"/>
</dbReference>
<comment type="similarity">
    <text evidence="3 8">Belongs to the DDOST 48 kDa subunit family.</text>
</comment>
<gene>
    <name evidence="11" type="ORF">SAPIO_CDS9957</name>
</gene>
<evidence type="ECO:0000256" key="2">
    <source>
        <dbReference type="ARBA" id="ARBA00004922"/>
    </source>
</evidence>
<keyword evidence="8" id="KW-0732">Signal</keyword>
<dbReference type="AlphaFoldDB" id="A0A084FW19"/>
<protein>
    <recommendedName>
        <fullName evidence="8">Dolichyl-diphosphooligosaccharide--protein glycosyltransferase subunit WBP1</fullName>
        <shortName evidence="8">Oligosaccharyl transferase subunit WBP1</shortName>
    </recommendedName>
</protein>
<evidence type="ECO:0000313" key="12">
    <source>
        <dbReference type="Proteomes" id="UP000028545"/>
    </source>
</evidence>
<dbReference type="OrthoDB" id="29105at2759"/>
<keyword evidence="4 8" id="KW-0812">Transmembrane</keyword>
<comment type="pathway">
    <text evidence="2 8">Protein modification; protein glycosylation.</text>
</comment>
<dbReference type="RefSeq" id="XP_016639080.1">
    <property type="nucleotide sequence ID" value="XM_016791236.1"/>
</dbReference>